<organism evidence="1 2">
    <name type="scientific">Anabaena lutea FACHB-196</name>
    <dbReference type="NCBI Taxonomy" id="2692881"/>
    <lineage>
        <taxon>Bacteria</taxon>
        <taxon>Bacillati</taxon>
        <taxon>Cyanobacteriota</taxon>
        <taxon>Cyanophyceae</taxon>
        <taxon>Nostocales</taxon>
        <taxon>Nostocaceae</taxon>
        <taxon>Anabaena</taxon>
    </lineage>
</organism>
<keyword evidence="2" id="KW-1185">Reference proteome</keyword>
<protein>
    <submittedName>
        <fullName evidence="1">Uncharacterized protein</fullName>
    </submittedName>
</protein>
<comment type="caution">
    <text evidence="1">The sequence shown here is derived from an EMBL/GenBank/DDBJ whole genome shotgun (WGS) entry which is preliminary data.</text>
</comment>
<dbReference type="RefSeq" id="WP_190720456.1">
    <property type="nucleotide sequence ID" value="NZ_JACJST010000039.1"/>
</dbReference>
<proteinExistence type="predicted"/>
<gene>
    <name evidence="1" type="ORF">H6G59_25460</name>
</gene>
<sequence length="65" mass="7376">MNKRANICPCCGGSILRHVRYGELYWFCLSCRQEVPLLSVNRSSNSEIRNTTRVLTQQTVDLASS</sequence>
<accession>A0ABR8FMX0</accession>
<dbReference type="Proteomes" id="UP000640531">
    <property type="component" value="Unassembled WGS sequence"/>
</dbReference>
<reference evidence="1 2" key="1">
    <citation type="journal article" date="2020" name="ISME J.">
        <title>Comparative genomics reveals insights into cyanobacterial evolution and habitat adaptation.</title>
        <authorList>
            <person name="Chen M.Y."/>
            <person name="Teng W.K."/>
            <person name="Zhao L."/>
            <person name="Hu C.X."/>
            <person name="Zhou Y.K."/>
            <person name="Han B.P."/>
            <person name="Song L.R."/>
            <person name="Shu W.S."/>
        </authorList>
    </citation>
    <scope>NUCLEOTIDE SEQUENCE [LARGE SCALE GENOMIC DNA]</scope>
    <source>
        <strain evidence="1 2">FACHB-196</strain>
    </source>
</reference>
<evidence type="ECO:0000313" key="1">
    <source>
        <dbReference type="EMBL" id="MBD2571176.1"/>
    </source>
</evidence>
<name>A0ABR8FMX0_9NOST</name>
<evidence type="ECO:0000313" key="2">
    <source>
        <dbReference type="Proteomes" id="UP000640531"/>
    </source>
</evidence>
<dbReference type="EMBL" id="JACJST010000039">
    <property type="protein sequence ID" value="MBD2571176.1"/>
    <property type="molecule type" value="Genomic_DNA"/>
</dbReference>